<dbReference type="EMBL" id="WFLI01000008">
    <property type="protein sequence ID" value="KAB8065195.1"/>
    <property type="molecule type" value="Genomic_DNA"/>
</dbReference>
<sequence length="212" mass="22422">MKKPVFLFSLLLSTASFAQDAVTTEAPAPVAADAASTPAVSPASTISRLRLFGQNGATAFLYRDSSCIRGMFSDGVEKASGGMSSAFGSLIGSVSNVSLGIPETETSQNLARKDGFFSKAYFREYEIPAGKPSSLRLGFQDVSPFYVANGVRFDSVSPSCHGDITFTPRAGEDYEAAFSWEGKRCSISINQVIAKEGKTTLVPVPVTRASSC</sequence>
<gene>
    <name evidence="2" type="ORF">GCN75_09310</name>
</gene>
<feature type="signal peptide" evidence="1">
    <location>
        <begin position="1"/>
        <end position="18"/>
    </location>
</feature>
<name>A0A6I1I2S4_9BURK</name>
<evidence type="ECO:0000256" key="1">
    <source>
        <dbReference type="SAM" id="SignalP"/>
    </source>
</evidence>
<feature type="chain" id="PRO_5026179646" description="Secreted protein" evidence="1">
    <location>
        <begin position="19"/>
        <end position="212"/>
    </location>
</feature>
<dbReference type="AlphaFoldDB" id="A0A6I1I2S4"/>
<dbReference type="RefSeq" id="WP_152282277.1">
    <property type="nucleotide sequence ID" value="NZ_WFLI01000008.1"/>
</dbReference>
<evidence type="ECO:0000313" key="2">
    <source>
        <dbReference type="EMBL" id="KAB8065195.1"/>
    </source>
</evidence>
<comment type="caution">
    <text evidence="2">The sequence shown here is derived from an EMBL/GenBank/DDBJ whole genome shotgun (WGS) entry which is preliminary data.</text>
</comment>
<evidence type="ECO:0000313" key="3">
    <source>
        <dbReference type="Proteomes" id="UP000468717"/>
    </source>
</evidence>
<keyword evidence="1" id="KW-0732">Signal</keyword>
<reference evidence="2 3" key="1">
    <citation type="submission" date="2019-10" db="EMBL/GenBank/DDBJ databases">
        <title>Three novel species isolated from a subtropical stream in China.</title>
        <authorList>
            <person name="Lu H."/>
        </authorList>
    </citation>
    <scope>NUCLEOTIDE SEQUENCE [LARGE SCALE GENOMIC DNA]</scope>
    <source>
        <strain evidence="2 3">FT13W</strain>
    </source>
</reference>
<accession>A0A6I1I2S4</accession>
<keyword evidence="3" id="KW-1185">Reference proteome</keyword>
<evidence type="ECO:0008006" key="4">
    <source>
        <dbReference type="Google" id="ProtNLM"/>
    </source>
</evidence>
<protein>
    <recommendedName>
        <fullName evidence="4">Secreted protein</fullName>
    </recommendedName>
</protein>
<proteinExistence type="predicted"/>
<organism evidence="2 3">
    <name type="scientific">Janthinobacterium violaceinigrum</name>
    <dbReference type="NCBI Taxonomy" id="2654252"/>
    <lineage>
        <taxon>Bacteria</taxon>
        <taxon>Pseudomonadati</taxon>
        <taxon>Pseudomonadota</taxon>
        <taxon>Betaproteobacteria</taxon>
        <taxon>Burkholderiales</taxon>
        <taxon>Oxalobacteraceae</taxon>
        <taxon>Janthinobacterium</taxon>
    </lineage>
</organism>
<dbReference type="Proteomes" id="UP000468717">
    <property type="component" value="Unassembled WGS sequence"/>
</dbReference>